<keyword evidence="2" id="KW-1185">Reference proteome</keyword>
<proteinExistence type="predicted"/>
<name>A0ABV6UFY5_9ACTN</name>
<dbReference type="RefSeq" id="WP_051726171.1">
    <property type="nucleotide sequence ID" value="NZ_JBHEZZ010000002.1"/>
</dbReference>
<evidence type="ECO:0000313" key="1">
    <source>
        <dbReference type="EMBL" id="MFC1400354.1"/>
    </source>
</evidence>
<gene>
    <name evidence="1" type="ORF">ACEZDJ_03520</name>
</gene>
<organism evidence="1 2">
    <name type="scientific">Streptacidiphilus cavernicola</name>
    <dbReference type="NCBI Taxonomy" id="3342716"/>
    <lineage>
        <taxon>Bacteria</taxon>
        <taxon>Bacillati</taxon>
        <taxon>Actinomycetota</taxon>
        <taxon>Actinomycetes</taxon>
        <taxon>Kitasatosporales</taxon>
        <taxon>Streptomycetaceae</taxon>
        <taxon>Streptacidiphilus</taxon>
    </lineage>
</organism>
<accession>A0ABV6UFY5</accession>
<evidence type="ECO:0008006" key="3">
    <source>
        <dbReference type="Google" id="ProtNLM"/>
    </source>
</evidence>
<protein>
    <recommendedName>
        <fullName evidence="3">DUF1778 domain-containing protein</fullName>
    </recommendedName>
</protein>
<reference evidence="1 2" key="1">
    <citation type="submission" date="2024-09" db="EMBL/GenBank/DDBJ databases">
        <authorList>
            <person name="Lee S.D."/>
        </authorList>
    </citation>
    <scope>NUCLEOTIDE SEQUENCE [LARGE SCALE GENOMIC DNA]</scope>
    <source>
        <strain evidence="1 2">N1-5</strain>
    </source>
</reference>
<evidence type="ECO:0000313" key="2">
    <source>
        <dbReference type="Proteomes" id="UP001592528"/>
    </source>
</evidence>
<dbReference type="Proteomes" id="UP001592528">
    <property type="component" value="Unassembled WGS sequence"/>
</dbReference>
<comment type="caution">
    <text evidence="1">The sequence shown here is derived from an EMBL/GenBank/DDBJ whole genome shotgun (WGS) entry which is preliminary data.</text>
</comment>
<dbReference type="EMBL" id="JBHEZZ010000002">
    <property type="protein sequence ID" value="MFC1400354.1"/>
    <property type="molecule type" value="Genomic_DNA"/>
</dbReference>
<sequence length="105" mass="11124">MAKTRISISLELDQAERIRLAAEEGGQDVSAFVVAAALTEAVRRERIAASFADIDAAIAAAEAEAESLDWTSASDAPTEESVRIREQVAAARARAAAIRSRRNAA</sequence>
<dbReference type="Gene3D" id="1.20.5.780">
    <property type="entry name" value="Single helix bin"/>
    <property type="match status" value="1"/>
</dbReference>